<protein>
    <submittedName>
        <fullName evidence="2">Uncharacterized protein</fullName>
    </submittedName>
</protein>
<evidence type="ECO:0000313" key="2">
    <source>
        <dbReference type="EMBL" id="AQP51270.1"/>
    </source>
</evidence>
<dbReference type="OrthoDB" id="3731415at2"/>
<dbReference type="STRING" id="399497.BW733_10945"/>
<dbReference type="KEGG" id="tfa:BW733_10945"/>
<dbReference type="AlphaFoldDB" id="A0A1Q2CYS1"/>
<sequence>MGLGDKIQETVGKAKEGLGDALDNEKLRRDGQKDRLEANAKEAGEHVNEKVGDATGSLADKVEDATDRFTRDDNK</sequence>
<dbReference type="Proteomes" id="UP000188235">
    <property type="component" value="Chromosome"/>
</dbReference>
<reference evidence="2 3" key="1">
    <citation type="journal article" date="2008" name="Int. J. Syst. Evol. Microbiol.">
        <title>Tessaracoccus flavescens sp. nov., isolated from marine sediment.</title>
        <authorList>
            <person name="Lee D.W."/>
            <person name="Lee S.D."/>
        </authorList>
    </citation>
    <scope>NUCLEOTIDE SEQUENCE [LARGE SCALE GENOMIC DNA]</scope>
    <source>
        <strain evidence="2 3">SST-39T</strain>
    </source>
</reference>
<dbReference type="RefSeq" id="WP_077350414.1">
    <property type="nucleotide sequence ID" value="NZ_CP019607.1"/>
</dbReference>
<proteinExistence type="predicted"/>
<dbReference type="EMBL" id="CP019607">
    <property type="protein sequence ID" value="AQP51270.1"/>
    <property type="molecule type" value="Genomic_DNA"/>
</dbReference>
<gene>
    <name evidence="2" type="ORF">BW733_10945</name>
</gene>
<accession>A0A1Q2CYS1</accession>
<dbReference type="InterPro" id="IPR036629">
    <property type="entry name" value="YjbJ_sf"/>
</dbReference>
<feature type="compositionally biased region" description="Basic and acidic residues" evidence="1">
    <location>
        <begin position="60"/>
        <end position="75"/>
    </location>
</feature>
<dbReference type="SUPFAM" id="SSF69047">
    <property type="entry name" value="Hypothetical protein YjbJ"/>
    <property type="match status" value="1"/>
</dbReference>
<evidence type="ECO:0000256" key="1">
    <source>
        <dbReference type="SAM" id="MobiDB-lite"/>
    </source>
</evidence>
<feature type="compositionally biased region" description="Basic and acidic residues" evidence="1">
    <location>
        <begin position="1"/>
        <end position="52"/>
    </location>
</feature>
<feature type="region of interest" description="Disordered" evidence="1">
    <location>
        <begin position="1"/>
        <end position="75"/>
    </location>
</feature>
<evidence type="ECO:0000313" key="3">
    <source>
        <dbReference type="Proteomes" id="UP000188235"/>
    </source>
</evidence>
<keyword evidence="3" id="KW-1185">Reference proteome</keyword>
<organism evidence="2 3">
    <name type="scientific">Tessaracoccus flavescens</name>
    <dbReference type="NCBI Taxonomy" id="399497"/>
    <lineage>
        <taxon>Bacteria</taxon>
        <taxon>Bacillati</taxon>
        <taxon>Actinomycetota</taxon>
        <taxon>Actinomycetes</taxon>
        <taxon>Propionibacteriales</taxon>
        <taxon>Propionibacteriaceae</taxon>
        <taxon>Tessaracoccus</taxon>
    </lineage>
</organism>
<name>A0A1Q2CYS1_9ACTN</name>